<dbReference type="Pfam" id="PF00443">
    <property type="entry name" value="UCH"/>
    <property type="match status" value="1"/>
</dbReference>
<organism evidence="10 11">
    <name type="scientific">Metschnikowia aff. pulcherrima</name>
    <dbReference type="NCBI Taxonomy" id="2163413"/>
    <lineage>
        <taxon>Eukaryota</taxon>
        <taxon>Fungi</taxon>
        <taxon>Dikarya</taxon>
        <taxon>Ascomycota</taxon>
        <taxon>Saccharomycotina</taxon>
        <taxon>Pichiomycetes</taxon>
        <taxon>Metschnikowiaceae</taxon>
        <taxon>Metschnikowia</taxon>
    </lineage>
</organism>
<evidence type="ECO:0000256" key="2">
    <source>
        <dbReference type="ARBA" id="ARBA00009085"/>
    </source>
</evidence>
<comment type="similarity">
    <text evidence="2">Belongs to the peptidase C19 family.</text>
</comment>
<dbReference type="SUPFAM" id="SSF49599">
    <property type="entry name" value="TRAF domain-like"/>
    <property type="match status" value="1"/>
</dbReference>
<dbReference type="PROSITE" id="PS50235">
    <property type="entry name" value="USP_3"/>
    <property type="match status" value="1"/>
</dbReference>
<dbReference type="Gene3D" id="3.10.20.90">
    <property type="entry name" value="Phosphatidylinositol 3-kinase Catalytic Subunit, Chain A, domain 1"/>
    <property type="match status" value="2"/>
</dbReference>
<keyword evidence="7" id="KW-0788">Thiol protease</keyword>
<dbReference type="InterPro" id="IPR024729">
    <property type="entry name" value="USP7_ICP0-binding_dom"/>
</dbReference>
<dbReference type="GO" id="GO:0005829">
    <property type="term" value="C:cytosol"/>
    <property type="evidence" value="ECO:0007669"/>
    <property type="project" value="TreeGrafter"/>
</dbReference>
<evidence type="ECO:0000256" key="7">
    <source>
        <dbReference type="ARBA" id="ARBA00022807"/>
    </source>
</evidence>
<keyword evidence="11" id="KW-1185">Reference proteome</keyword>
<dbReference type="InterPro" id="IPR001394">
    <property type="entry name" value="Peptidase_C19_UCH"/>
</dbReference>
<dbReference type="InterPro" id="IPR018200">
    <property type="entry name" value="USP_CS"/>
</dbReference>
<gene>
    <name evidence="10" type="primary">MPUL0B08770</name>
    <name evidence="10" type="ORF">METSCH_B08770</name>
</gene>
<dbReference type="Pfam" id="PF22486">
    <property type="entry name" value="MATH_2"/>
    <property type="match status" value="1"/>
</dbReference>
<proteinExistence type="inferred from homology"/>
<dbReference type="InterPro" id="IPR002083">
    <property type="entry name" value="MATH/TRAF_dom"/>
</dbReference>
<feature type="domain" description="MATH" evidence="8">
    <location>
        <begin position="12"/>
        <end position="146"/>
    </location>
</feature>
<feature type="domain" description="USP" evidence="9">
    <location>
        <begin position="173"/>
        <end position="507"/>
    </location>
</feature>
<evidence type="ECO:0000256" key="4">
    <source>
        <dbReference type="ARBA" id="ARBA00022670"/>
    </source>
</evidence>
<dbReference type="InterPro" id="IPR008974">
    <property type="entry name" value="TRAF-like"/>
</dbReference>
<evidence type="ECO:0000256" key="3">
    <source>
        <dbReference type="ARBA" id="ARBA00012759"/>
    </source>
</evidence>
<evidence type="ECO:0000256" key="5">
    <source>
        <dbReference type="ARBA" id="ARBA00022786"/>
    </source>
</evidence>
<evidence type="ECO:0000256" key="6">
    <source>
        <dbReference type="ARBA" id="ARBA00022801"/>
    </source>
</evidence>
<name>A0A4P6XKD0_9ASCO</name>
<dbReference type="Gene3D" id="2.60.210.10">
    <property type="entry name" value="Apoptosis, Tumor Necrosis Factor Receptor Associated Protein 2, Chain A"/>
    <property type="match status" value="1"/>
</dbReference>
<evidence type="ECO:0000256" key="1">
    <source>
        <dbReference type="ARBA" id="ARBA00000707"/>
    </source>
</evidence>
<dbReference type="GO" id="GO:0005634">
    <property type="term" value="C:nucleus"/>
    <property type="evidence" value="ECO:0007669"/>
    <property type="project" value="TreeGrafter"/>
</dbReference>
<dbReference type="PROSITE" id="PS00972">
    <property type="entry name" value="USP_1"/>
    <property type="match status" value="1"/>
</dbReference>
<dbReference type="GO" id="GO:0016579">
    <property type="term" value="P:protein deubiquitination"/>
    <property type="evidence" value="ECO:0007669"/>
    <property type="project" value="InterPro"/>
</dbReference>
<dbReference type="AlphaFoldDB" id="A0A4P6XKD0"/>
<keyword evidence="5" id="KW-0833">Ubl conjugation pathway</keyword>
<sequence length="1216" mass="139490">MKPIPDYPVVASSHFVWEIKDWASARKENKLVSPTFECGGYHWDILLFPKGNSDALSLYVEPHPRVEHDGKENPDWYVCAQFTLDVWNPSHPASHYPSASSHRFNRNETDWGFSSFLYSRDLTSTSKVGQPHPILENNQLNITAFIRVIDDSSTGVLWSNFANYDSKVKTGYVGLNNQGATCYLNSLLQSYYTTRVFKNLVCQIPTDEHAIAEAANKSSKAVALALQRIFYLMQSSSEPVGTMELTKSFGWDSGEAFTQHDVQELNRVLMDKLESAMKGSRVENKLNDIFVGKMKSFIKCVDVPYESSRVEDFWDIQLNVKGFNNLEESFRNYIEIEMLNGENKYQAGEEFGYQDAKKGVVFETFPPVLHLQLKRFEYDFMVDDLVKIDDFYEFPDTIDLRPYLDDELAEDVKSQNWRYKLHGVLVHQGSISNGHYYAMIKPEASSDTWLRFDDDKVWKVTPSQVFKENFGAADLSPQEMRLLTRMEQNEFIIRKATSAYMLVYYRESELPAILPQSLATVPDHVSGQIERERQEYADIEKAKRDALYYLHVKIVTIDNFTYYDGFDVCPDPTKSKEYDPEIFDSRAYSSTIKIRKDAPFFTLYKLVAKSLGYIQAQDCSDDEDNASLDMNLTSDSVKSLLSLPFSMMVMKQRNNRTNRPDSTIPEELFNESVNQVYNKCFRRKHDELAFFVCEKRKDLKNIVASKAVADSKELSLEDISDLIIKNSSVQLDVLSDDLITLFVKYLDPVSDKVRGLTFITMCKNLPVSLIIPDIARILGMDAEASLEIFEEISRLKIEPVDTNLTLEKSELGTGDILVAQKANLNSTASTNFRRGNLQNYYRFLLTRLHIKVKPCKVSEDEEDGDFVAEENISQDEVDLNESSVEAKEVKLAKELSKSFDLWVSTTYTYQELASCIAHEIGDVEPTYLRLFVINDHGARLPLSSHTSLSQIFTRQVAVSSISQFEYEILNITLSEYENMKAIKLYWLESIYLEQLFDMLVPQTSPVSVLVDKLVQKLQLPLEKHSGLLVWASQDNKYVDLVKFDRPIEDISDDVEVYCAYLPAEVETLVSHDMFKRYAEPITTDGSEIADPMLKTEFDKVRKFSKLLNIVPVFHFHKSTTYTHSKPFVFAVFPEEPYEETRERLRKKLGLGTPAFEKVRIALADLNDKGRYLDVEKPGFNLLEEISKFDSHVSLALDHRDRNPKRTNAYDKGISIG</sequence>
<dbReference type="InterPro" id="IPR050164">
    <property type="entry name" value="Peptidase_C19"/>
</dbReference>
<dbReference type="Proteomes" id="UP000292447">
    <property type="component" value="Chromosome II"/>
</dbReference>
<accession>A0A4P6XKD0</accession>
<comment type="catalytic activity">
    <reaction evidence="1">
        <text>Thiol-dependent hydrolysis of ester, thioester, amide, peptide and isopeptide bonds formed by the C-terminal Gly of ubiquitin (a 76-residue protein attached to proteins as an intracellular targeting signal).</text>
        <dbReference type="EC" id="3.4.19.12"/>
    </reaction>
</comment>
<reference evidence="11" key="1">
    <citation type="submission" date="2019-03" db="EMBL/GenBank/DDBJ databases">
        <title>Snf2 controls pulcherriminic acid biosynthesis and connects pigmentation and antifungal activity of the yeast Metschnikowia pulcherrima.</title>
        <authorList>
            <person name="Gore-Lloyd D."/>
            <person name="Sumann I."/>
            <person name="Brachmann A.O."/>
            <person name="Schneeberger K."/>
            <person name="Ortiz-Merino R.A."/>
            <person name="Moreno-Beltran M."/>
            <person name="Schlaefli M."/>
            <person name="Kirner P."/>
            <person name="Santos Kron A."/>
            <person name="Wolfe K.H."/>
            <person name="Piel J."/>
            <person name="Ahrens C.H."/>
            <person name="Henk D."/>
            <person name="Freimoser F.M."/>
        </authorList>
    </citation>
    <scope>NUCLEOTIDE SEQUENCE [LARGE SCALE GENOMIC DNA]</scope>
    <source>
        <strain evidence="11">APC 1.2</strain>
    </source>
</reference>
<dbReference type="Pfam" id="PF14533">
    <property type="entry name" value="USP7_C2"/>
    <property type="match status" value="1"/>
</dbReference>
<evidence type="ECO:0000313" key="10">
    <source>
        <dbReference type="EMBL" id="QBM87670.1"/>
    </source>
</evidence>
<dbReference type="InterPro" id="IPR038765">
    <property type="entry name" value="Papain-like_cys_pep_sf"/>
</dbReference>
<dbReference type="GO" id="GO:0004843">
    <property type="term" value="F:cysteine-type deubiquitinase activity"/>
    <property type="evidence" value="ECO:0007669"/>
    <property type="project" value="UniProtKB-EC"/>
</dbReference>
<evidence type="ECO:0000313" key="11">
    <source>
        <dbReference type="Proteomes" id="UP000292447"/>
    </source>
</evidence>
<dbReference type="GO" id="GO:0006508">
    <property type="term" value="P:proteolysis"/>
    <property type="evidence" value="ECO:0007669"/>
    <property type="project" value="UniProtKB-KW"/>
</dbReference>
<evidence type="ECO:0000259" key="9">
    <source>
        <dbReference type="PROSITE" id="PS50235"/>
    </source>
</evidence>
<dbReference type="PROSITE" id="PS50144">
    <property type="entry name" value="MATH"/>
    <property type="match status" value="1"/>
</dbReference>
<dbReference type="InterPro" id="IPR029346">
    <property type="entry name" value="USP_C"/>
</dbReference>
<dbReference type="GO" id="GO:0031647">
    <property type="term" value="P:regulation of protein stability"/>
    <property type="evidence" value="ECO:0007669"/>
    <property type="project" value="TreeGrafter"/>
</dbReference>
<keyword evidence="6 10" id="KW-0378">Hydrolase</keyword>
<dbReference type="EMBL" id="CP034457">
    <property type="protein sequence ID" value="QBM87670.1"/>
    <property type="molecule type" value="Genomic_DNA"/>
</dbReference>
<dbReference type="FunFam" id="3.90.70.10:FF:000128">
    <property type="entry name" value="Ubiquitin carboxyl-terminal hydrolase 15"/>
    <property type="match status" value="1"/>
</dbReference>
<dbReference type="SUPFAM" id="SSF54001">
    <property type="entry name" value="Cysteine proteinases"/>
    <property type="match status" value="1"/>
</dbReference>
<keyword evidence="4" id="KW-0645">Protease</keyword>
<dbReference type="InterPro" id="IPR028889">
    <property type="entry name" value="USP"/>
</dbReference>
<dbReference type="STRING" id="2163413.A0A4P6XKD0"/>
<dbReference type="CDD" id="cd02659">
    <property type="entry name" value="peptidase_C19C"/>
    <property type="match status" value="1"/>
</dbReference>
<dbReference type="PROSITE" id="PS00973">
    <property type="entry name" value="USP_2"/>
    <property type="match status" value="1"/>
</dbReference>
<dbReference type="SMART" id="SM00061">
    <property type="entry name" value="MATH"/>
    <property type="match status" value="1"/>
</dbReference>
<dbReference type="EC" id="3.4.19.12" evidence="3"/>
<protein>
    <recommendedName>
        <fullName evidence="3">ubiquitinyl hydrolase 1</fullName>
        <ecNumber evidence="3">3.4.19.12</ecNumber>
    </recommendedName>
</protein>
<dbReference type="Gene3D" id="3.90.70.10">
    <property type="entry name" value="Cysteine proteinases"/>
    <property type="match status" value="1"/>
</dbReference>
<dbReference type="PANTHER" id="PTHR24006:SF644">
    <property type="entry name" value="UBIQUITIN CARBOXYL-TERMINAL HYDROLASE 7"/>
    <property type="match status" value="1"/>
</dbReference>
<evidence type="ECO:0000259" key="8">
    <source>
        <dbReference type="PROSITE" id="PS50144"/>
    </source>
</evidence>
<dbReference type="Pfam" id="PF12436">
    <property type="entry name" value="USP7_ICP0_bdg"/>
    <property type="match status" value="1"/>
</dbReference>
<dbReference type="PANTHER" id="PTHR24006">
    <property type="entry name" value="UBIQUITIN CARBOXYL-TERMINAL HYDROLASE"/>
    <property type="match status" value="1"/>
</dbReference>